<evidence type="ECO:0000259" key="11">
    <source>
        <dbReference type="SMART" id="SM00020"/>
    </source>
</evidence>
<protein>
    <submittedName>
        <fullName evidence="12">Chymotrypsin-1-like</fullName>
    </submittedName>
</protein>
<dbReference type="EMBL" id="OX597819">
    <property type="protein sequence ID" value="CAI9724375.1"/>
    <property type="molecule type" value="Genomic_DNA"/>
</dbReference>
<dbReference type="InterPro" id="IPR051487">
    <property type="entry name" value="Ser/Thr_Proteases_Immune/Dev"/>
</dbReference>
<dbReference type="PROSITE" id="PS00135">
    <property type="entry name" value="TRYPSIN_SER"/>
    <property type="match status" value="1"/>
</dbReference>
<dbReference type="InterPro" id="IPR001254">
    <property type="entry name" value="Trypsin_dom"/>
</dbReference>
<evidence type="ECO:0000256" key="6">
    <source>
        <dbReference type="ARBA" id="ARBA00022825"/>
    </source>
</evidence>
<dbReference type="InterPro" id="IPR009003">
    <property type="entry name" value="Peptidase_S1_PA"/>
</dbReference>
<evidence type="ECO:0000256" key="2">
    <source>
        <dbReference type="ARBA" id="ARBA00022525"/>
    </source>
</evidence>
<dbReference type="Proteomes" id="UP001162480">
    <property type="component" value="Chromosome 6"/>
</dbReference>
<feature type="signal peptide" evidence="10">
    <location>
        <begin position="1"/>
        <end position="23"/>
    </location>
</feature>
<comment type="subcellular location">
    <subcellularLocation>
        <location evidence="1">Secreted</location>
    </subcellularLocation>
</comment>
<dbReference type="SUPFAM" id="SSF50494">
    <property type="entry name" value="Trypsin-like serine proteases"/>
    <property type="match status" value="1"/>
</dbReference>
<dbReference type="PROSITE" id="PS00134">
    <property type="entry name" value="TRYPSIN_HIS"/>
    <property type="match status" value="1"/>
</dbReference>
<keyword evidence="7" id="KW-0865">Zymogen</keyword>
<feature type="domain" description="Peptidase S1" evidence="11">
    <location>
        <begin position="38"/>
        <end position="266"/>
    </location>
</feature>
<dbReference type="PRINTS" id="PR00722">
    <property type="entry name" value="CHYMOTRYPSIN"/>
</dbReference>
<evidence type="ECO:0000256" key="8">
    <source>
        <dbReference type="ARBA" id="ARBA00023157"/>
    </source>
</evidence>
<dbReference type="FunFam" id="2.40.10.10:FF:000146">
    <property type="entry name" value="Serine protease 53"/>
    <property type="match status" value="1"/>
</dbReference>
<dbReference type="Gene3D" id="2.40.10.10">
    <property type="entry name" value="Trypsin-like serine proteases"/>
    <property type="match status" value="1"/>
</dbReference>
<keyword evidence="2" id="KW-0964">Secreted</keyword>
<keyword evidence="3" id="KW-0645">Protease</keyword>
<evidence type="ECO:0000256" key="5">
    <source>
        <dbReference type="ARBA" id="ARBA00022801"/>
    </source>
</evidence>
<dbReference type="InterPro" id="IPR043504">
    <property type="entry name" value="Peptidase_S1_PA_chymotrypsin"/>
</dbReference>
<dbReference type="GO" id="GO:0006508">
    <property type="term" value="P:proteolysis"/>
    <property type="evidence" value="ECO:0007669"/>
    <property type="project" value="UniProtKB-KW"/>
</dbReference>
<dbReference type="PANTHER" id="PTHR24256">
    <property type="entry name" value="TRYPTASE-RELATED"/>
    <property type="match status" value="1"/>
</dbReference>
<dbReference type="GO" id="GO:0005576">
    <property type="term" value="C:extracellular region"/>
    <property type="evidence" value="ECO:0007669"/>
    <property type="project" value="UniProtKB-SubCell"/>
</dbReference>
<evidence type="ECO:0000256" key="9">
    <source>
        <dbReference type="ARBA" id="ARBA00024195"/>
    </source>
</evidence>
<dbReference type="AlphaFoldDB" id="A0AA36AY10"/>
<evidence type="ECO:0000256" key="4">
    <source>
        <dbReference type="ARBA" id="ARBA00022729"/>
    </source>
</evidence>
<feature type="chain" id="PRO_5041323827" evidence="10">
    <location>
        <begin position="24"/>
        <end position="284"/>
    </location>
</feature>
<keyword evidence="13" id="KW-1185">Reference proteome</keyword>
<evidence type="ECO:0000313" key="12">
    <source>
        <dbReference type="EMBL" id="CAI9724375.1"/>
    </source>
</evidence>
<dbReference type="GO" id="GO:0004252">
    <property type="term" value="F:serine-type endopeptidase activity"/>
    <property type="evidence" value="ECO:0007669"/>
    <property type="project" value="InterPro"/>
</dbReference>
<reference evidence="12" key="1">
    <citation type="submission" date="2023-08" db="EMBL/GenBank/DDBJ databases">
        <authorList>
            <person name="Alioto T."/>
            <person name="Alioto T."/>
            <person name="Gomez Garrido J."/>
        </authorList>
    </citation>
    <scope>NUCLEOTIDE SEQUENCE</scope>
</reference>
<evidence type="ECO:0000313" key="13">
    <source>
        <dbReference type="Proteomes" id="UP001162480"/>
    </source>
</evidence>
<accession>A0AA36AY10</accession>
<comment type="similarity">
    <text evidence="9">Belongs to the peptidase S1 family. CLIP subfamily.</text>
</comment>
<sequence>MDQRRILRFLLISLLIFIRSADLQDQAQNSENNLKIERIVNGRESQNCQFSGIVHINGAEGFQCAGNLLDKDYVLSAAHCVAMQNRSLDLSISMGSTVRSQATTSRHVSQIIVHEAFRHDDGNYYNDIALLKMTNSVSYGPCLQPVQLPHPKDSFNRSCIAAGWGKTAHEPLENALQYVTLLLLNNSDCLEERKKVGRLVKPHHLCTGTMRKGGRGSTCNGDSGGPLYCRNQKNELVLLGITSFGDKKCSKGTSYYTSVNYFLDWIHEKIQSKTSSNNCTVTWK</sequence>
<dbReference type="SMART" id="SM00020">
    <property type="entry name" value="Tryp_SPc"/>
    <property type="match status" value="1"/>
</dbReference>
<keyword evidence="4 10" id="KW-0732">Signal</keyword>
<dbReference type="CDD" id="cd00190">
    <property type="entry name" value="Tryp_SPc"/>
    <property type="match status" value="1"/>
</dbReference>
<gene>
    <name evidence="12" type="ORF">OCTVUL_1B027446</name>
</gene>
<evidence type="ECO:0000256" key="7">
    <source>
        <dbReference type="ARBA" id="ARBA00023145"/>
    </source>
</evidence>
<evidence type="ECO:0000256" key="10">
    <source>
        <dbReference type="SAM" id="SignalP"/>
    </source>
</evidence>
<proteinExistence type="inferred from homology"/>
<organism evidence="12 13">
    <name type="scientific">Octopus vulgaris</name>
    <name type="common">Common octopus</name>
    <dbReference type="NCBI Taxonomy" id="6645"/>
    <lineage>
        <taxon>Eukaryota</taxon>
        <taxon>Metazoa</taxon>
        <taxon>Spiralia</taxon>
        <taxon>Lophotrochozoa</taxon>
        <taxon>Mollusca</taxon>
        <taxon>Cephalopoda</taxon>
        <taxon>Coleoidea</taxon>
        <taxon>Octopodiformes</taxon>
        <taxon>Octopoda</taxon>
        <taxon>Incirrata</taxon>
        <taxon>Octopodidae</taxon>
        <taxon>Octopus</taxon>
    </lineage>
</organism>
<keyword evidence="8" id="KW-1015">Disulfide bond</keyword>
<dbReference type="InterPro" id="IPR033116">
    <property type="entry name" value="TRYPSIN_SER"/>
</dbReference>
<keyword evidence="5" id="KW-0378">Hydrolase</keyword>
<keyword evidence="6" id="KW-0720">Serine protease</keyword>
<name>A0AA36AY10_OCTVU</name>
<dbReference type="InterPro" id="IPR018114">
    <property type="entry name" value="TRYPSIN_HIS"/>
</dbReference>
<dbReference type="Pfam" id="PF00089">
    <property type="entry name" value="Trypsin"/>
    <property type="match status" value="1"/>
</dbReference>
<evidence type="ECO:0000256" key="1">
    <source>
        <dbReference type="ARBA" id="ARBA00004613"/>
    </source>
</evidence>
<evidence type="ECO:0000256" key="3">
    <source>
        <dbReference type="ARBA" id="ARBA00022670"/>
    </source>
</evidence>
<dbReference type="InterPro" id="IPR001314">
    <property type="entry name" value="Peptidase_S1A"/>
</dbReference>